<keyword evidence="1" id="KW-0812">Transmembrane</keyword>
<dbReference type="Pfam" id="PF05857">
    <property type="entry name" value="TraX"/>
    <property type="match status" value="1"/>
</dbReference>
<dbReference type="InterPro" id="IPR008875">
    <property type="entry name" value="TraX"/>
</dbReference>
<protein>
    <submittedName>
        <fullName evidence="2">TraX protein</fullName>
    </submittedName>
</protein>
<name>A0A4R1GK15_9GAMM</name>
<comment type="caution">
    <text evidence="2">The sequence shown here is derived from an EMBL/GenBank/DDBJ whole genome shotgun (WGS) entry which is preliminary data.</text>
</comment>
<feature type="transmembrane region" description="Helical" evidence="1">
    <location>
        <begin position="26"/>
        <end position="48"/>
    </location>
</feature>
<proteinExistence type="predicted"/>
<sequence>MQPQSSNDIVQPSMPVEQTARNKNVWVAYAQWIAIITMTLEHSFHYLWPDSPLAPWTQTAGRTAFPLFAALIAWHLVHNTRRPYIYGLRVLVLAAISQIPYFFVMDNGKLNVCFTLALGLLAFATVDRIDKGALKLLAAGGMLLLALAVNPYFEYKLWGLLLVPAFAFGFRYRDQLISLVPALTICALINHAQISILISFLTGCAVFAVSQVNLDRAPIPGIPRWLRQSWYPLHLGVIALVVWA</sequence>
<keyword evidence="3" id="KW-1185">Reference proteome</keyword>
<reference evidence="2 3" key="1">
    <citation type="submission" date="2019-03" db="EMBL/GenBank/DDBJ databases">
        <title>Genomic Encyclopedia of Archaeal and Bacterial Type Strains, Phase II (KMG-II): from individual species to whole genera.</title>
        <authorList>
            <person name="Goeker M."/>
        </authorList>
    </citation>
    <scope>NUCLEOTIDE SEQUENCE [LARGE SCALE GENOMIC DNA]</scope>
    <source>
        <strain evidence="2 3">DSM 27697</strain>
    </source>
</reference>
<dbReference type="Proteomes" id="UP000294546">
    <property type="component" value="Unassembled WGS sequence"/>
</dbReference>
<feature type="transmembrane region" description="Helical" evidence="1">
    <location>
        <begin position="84"/>
        <end position="103"/>
    </location>
</feature>
<keyword evidence="1" id="KW-0472">Membrane</keyword>
<keyword evidence="1" id="KW-1133">Transmembrane helix</keyword>
<feature type="transmembrane region" description="Helical" evidence="1">
    <location>
        <begin position="109"/>
        <end position="126"/>
    </location>
</feature>
<gene>
    <name evidence="2" type="ORF">CLV83_2421</name>
</gene>
<organism evidence="2 3">
    <name type="scientific">Marinobacterium mangrovicola</name>
    <dbReference type="NCBI Taxonomy" id="1476959"/>
    <lineage>
        <taxon>Bacteria</taxon>
        <taxon>Pseudomonadati</taxon>
        <taxon>Pseudomonadota</taxon>
        <taxon>Gammaproteobacteria</taxon>
        <taxon>Oceanospirillales</taxon>
        <taxon>Oceanospirillaceae</taxon>
        <taxon>Marinobacterium</taxon>
    </lineage>
</organism>
<evidence type="ECO:0000313" key="2">
    <source>
        <dbReference type="EMBL" id="TCK07550.1"/>
    </source>
</evidence>
<accession>A0A4R1GK15</accession>
<evidence type="ECO:0000313" key="3">
    <source>
        <dbReference type="Proteomes" id="UP000294546"/>
    </source>
</evidence>
<dbReference type="OrthoDB" id="9781069at2"/>
<dbReference type="RefSeq" id="WP_132292379.1">
    <property type="nucleotide sequence ID" value="NZ_SMFU01000008.1"/>
</dbReference>
<evidence type="ECO:0000256" key="1">
    <source>
        <dbReference type="SAM" id="Phobius"/>
    </source>
</evidence>
<dbReference type="AlphaFoldDB" id="A0A4R1GK15"/>
<dbReference type="EMBL" id="SMFU01000008">
    <property type="protein sequence ID" value="TCK07550.1"/>
    <property type="molecule type" value="Genomic_DNA"/>
</dbReference>
<feature type="transmembrane region" description="Helical" evidence="1">
    <location>
        <begin position="179"/>
        <end position="208"/>
    </location>
</feature>
<feature type="transmembrane region" description="Helical" evidence="1">
    <location>
        <begin position="133"/>
        <end position="149"/>
    </location>
</feature>
<feature type="transmembrane region" description="Helical" evidence="1">
    <location>
        <begin position="60"/>
        <end position="77"/>
    </location>
</feature>